<gene>
    <name evidence="2" type="ORF">ILEXP_LOCUS11539</name>
</gene>
<dbReference type="EMBL" id="CAUOFW020001336">
    <property type="protein sequence ID" value="CAK9143802.1"/>
    <property type="molecule type" value="Genomic_DNA"/>
</dbReference>
<accession>A0ABC8RP57</accession>
<dbReference type="InterPro" id="IPR057425">
    <property type="entry name" value="DUF2921_N"/>
</dbReference>
<dbReference type="PANTHER" id="PTHR33389">
    <property type="entry name" value="FAMILY PROTEIN, PUTATIVE (DUF2921)-RELATED"/>
    <property type="match status" value="1"/>
</dbReference>
<proteinExistence type="predicted"/>
<reference evidence="2 3" key="1">
    <citation type="submission" date="2024-02" db="EMBL/GenBank/DDBJ databases">
        <authorList>
            <person name="Vignale AGUSTIN F."/>
            <person name="Sosa J E."/>
            <person name="Modenutti C."/>
        </authorList>
    </citation>
    <scope>NUCLEOTIDE SEQUENCE [LARGE SCALE GENOMIC DNA]</scope>
</reference>
<dbReference type="AlphaFoldDB" id="A0ABC8RP57"/>
<sequence length="190" mass="21606">MKYVRDFKSLKNCTPFGGGTGFLPRLISLYAIQCSEDEPKFRFLIRFPANGCDALSNSQSFHPNTTLVGEGPWDEKKNRLCMVACRILNPMGSKRSARVGDFSIRLSLSYPAIWTIRNSSTIIGQLWNNKTVYPQISSIFLTDFCIRNFCARAKANVYIDLHFVVINSNLLYFDSLFSVTIDRTFSDTLK</sequence>
<evidence type="ECO:0000259" key="1">
    <source>
        <dbReference type="Pfam" id="PF25333"/>
    </source>
</evidence>
<organism evidence="2 3">
    <name type="scientific">Ilex paraguariensis</name>
    <name type="common">yerba mate</name>
    <dbReference type="NCBI Taxonomy" id="185542"/>
    <lineage>
        <taxon>Eukaryota</taxon>
        <taxon>Viridiplantae</taxon>
        <taxon>Streptophyta</taxon>
        <taxon>Embryophyta</taxon>
        <taxon>Tracheophyta</taxon>
        <taxon>Spermatophyta</taxon>
        <taxon>Magnoliopsida</taxon>
        <taxon>eudicotyledons</taxon>
        <taxon>Gunneridae</taxon>
        <taxon>Pentapetalae</taxon>
        <taxon>asterids</taxon>
        <taxon>campanulids</taxon>
        <taxon>Aquifoliales</taxon>
        <taxon>Aquifoliaceae</taxon>
        <taxon>Ilex</taxon>
    </lineage>
</organism>
<comment type="caution">
    <text evidence="2">The sequence shown here is derived from an EMBL/GenBank/DDBJ whole genome shotgun (WGS) entry which is preliminary data.</text>
</comment>
<evidence type="ECO:0000313" key="2">
    <source>
        <dbReference type="EMBL" id="CAK9143802.1"/>
    </source>
</evidence>
<dbReference type="Proteomes" id="UP001642360">
    <property type="component" value="Unassembled WGS sequence"/>
</dbReference>
<keyword evidence="3" id="KW-1185">Reference proteome</keyword>
<protein>
    <recommendedName>
        <fullName evidence="1">DUF2921 domain-containing protein</fullName>
    </recommendedName>
</protein>
<evidence type="ECO:0000313" key="3">
    <source>
        <dbReference type="Proteomes" id="UP001642360"/>
    </source>
</evidence>
<feature type="domain" description="DUF2921" evidence="1">
    <location>
        <begin position="12"/>
        <end position="131"/>
    </location>
</feature>
<dbReference type="PANTHER" id="PTHR33389:SF18">
    <property type="entry name" value="OS01G0677900 PROTEIN"/>
    <property type="match status" value="1"/>
</dbReference>
<dbReference type="Pfam" id="PF25333">
    <property type="entry name" value="DUF2921_N"/>
    <property type="match status" value="1"/>
</dbReference>
<name>A0ABC8RP57_9AQUA</name>